<keyword evidence="8" id="KW-0576">Peroxisome</keyword>
<proteinExistence type="inferred from homology"/>
<feature type="repeat" description="WD" evidence="11">
    <location>
        <begin position="249"/>
        <end position="291"/>
    </location>
</feature>
<evidence type="ECO:0000256" key="1">
    <source>
        <dbReference type="ARBA" id="ARBA00004253"/>
    </source>
</evidence>
<evidence type="ECO:0000256" key="4">
    <source>
        <dbReference type="ARBA" id="ARBA00022490"/>
    </source>
</evidence>
<accession>A0A8B7PPU5</accession>
<dbReference type="PROSITE" id="PS50082">
    <property type="entry name" value="WD_REPEATS_2"/>
    <property type="match status" value="1"/>
</dbReference>
<gene>
    <name evidence="13" type="primary">LOC108683433</name>
</gene>
<evidence type="ECO:0000256" key="6">
    <source>
        <dbReference type="ARBA" id="ARBA00022737"/>
    </source>
</evidence>
<keyword evidence="4" id="KW-0963">Cytoplasm</keyword>
<dbReference type="PROSITE" id="PS50294">
    <property type="entry name" value="WD_REPEATS_REGION"/>
    <property type="match status" value="1"/>
</dbReference>
<keyword evidence="12" id="KW-1185">Reference proteome</keyword>
<evidence type="ECO:0000256" key="10">
    <source>
        <dbReference type="ARBA" id="ARBA00032565"/>
    </source>
</evidence>
<name>A0A8B7PPU5_HYAAZ</name>
<dbReference type="GO" id="GO:0005829">
    <property type="term" value="C:cytosol"/>
    <property type="evidence" value="ECO:0007669"/>
    <property type="project" value="UniProtKB-SubCell"/>
</dbReference>
<dbReference type="InterPro" id="IPR019775">
    <property type="entry name" value="WD40_repeat_CS"/>
</dbReference>
<reference evidence="13" key="1">
    <citation type="submission" date="2025-08" db="UniProtKB">
        <authorList>
            <consortium name="RefSeq"/>
        </authorList>
    </citation>
    <scope>IDENTIFICATION</scope>
    <source>
        <tissue evidence="13">Whole organism</tissue>
    </source>
</reference>
<sequence length="324" mass="34443">MTLQSLHCSHIMPTGGRHGTHLEFSEISPNLLAAAINENFGITGKGEVAVLSIDYSGGGSALQGPKFSGRASVFAYETALTSLCWCSQAPHLILTGAKDGRLLLWNAGKPQEEALVQQYVGPVREVAAVAWSPVASEPRFVAASWDGSILMFDPAVGIATQHVAQFPCLVYDVRWSPRFPNTFIAAAGDGTVRVYQGGLPGVTVPARPGADVLSCDWSPTSPYLLATADAEAGVRLWDLRFCQQPLAAMQGHSKAVNKVRFSPHLPSTLATASYDFTTRVWDMDGRMLTSSAHSGFSVSVAWSAGAAGVLADCSWDSTLALYVI</sequence>
<dbReference type="SUPFAM" id="SSF50978">
    <property type="entry name" value="WD40 repeat-like"/>
    <property type="match status" value="1"/>
</dbReference>
<dbReference type="PANTHER" id="PTHR46027:SF1">
    <property type="entry name" value="PEROXISOMAL TARGETING SIGNAL 2 RECEPTOR"/>
    <property type="match status" value="1"/>
</dbReference>
<evidence type="ECO:0000256" key="2">
    <source>
        <dbReference type="ARBA" id="ARBA00004514"/>
    </source>
</evidence>
<dbReference type="GO" id="GO:0005782">
    <property type="term" value="C:peroxisomal matrix"/>
    <property type="evidence" value="ECO:0007669"/>
    <property type="project" value="UniProtKB-SubCell"/>
</dbReference>
<dbReference type="Pfam" id="PF00400">
    <property type="entry name" value="WD40"/>
    <property type="match status" value="4"/>
</dbReference>
<evidence type="ECO:0000256" key="7">
    <source>
        <dbReference type="ARBA" id="ARBA00022927"/>
    </source>
</evidence>
<evidence type="ECO:0000313" key="12">
    <source>
        <dbReference type="Proteomes" id="UP000694843"/>
    </source>
</evidence>
<dbReference type="GO" id="GO:0016558">
    <property type="term" value="P:protein import into peroxisome matrix"/>
    <property type="evidence" value="ECO:0007669"/>
    <property type="project" value="InterPro"/>
</dbReference>
<dbReference type="OrthoDB" id="273771at2759"/>
<keyword evidence="3" id="KW-0813">Transport</keyword>
<keyword evidence="7" id="KW-0653">Protein transport</keyword>
<evidence type="ECO:0000256" key="8">
    <source>
        <dbReference type="ARBA" id="ARBA00023140"/>
    </source>
</evidence>
<dbReference type="GeneID" id="108683433"/>
<dbReference type="SMART" id="SM00320">
    <property type="entry name" value="WD40"/>
    <property type="match status" value="6"/>
</dbReference>
<dbReference type="AlphaFoldDB" id="A0A8B7PPU5"/>
<dbReference type="PROSITE" id="PS00678">
    <property type="entry name" value="WD_REPEATS_1"/>
    <property type="match status" value="1"/>
</dbReference>
<evidence type="ECO:0000256" key="5">
    <source>
        <dbReference type="ARBA" id="ARBA00022574"/>
    </source>
</evidence>
<dbReference type="OMA" id="FHEHRRE"/>
<dbReference type="Proteomes" id="UP000694843">
    <property type="component" value="Unplaced"/>
</dbReference>
<comment type="subcellular location">
    <subcellularLocation>
        <location evidence="2">Cytoplasm</location>
        <location evidence="2">Cytosol</location>
    </subcellularLocation>
    <subcellularLocation>
        <location evidence="1">Peroxisome matrix</location>
    </subcellularLocation>
</comment>
<evidence type="ECO:0000256" key="9">
    <source>
        <dbReference type="ARBA" id="ARBA00024017"/>
    </source>
</evidence>
<comment type="similarity">
    <text evidence="9">Belongs to the WD repeat peroxin-7 family.</text>
</comment>
<keyword evidence="13" id="KW-0675">Receptor</keyword>
<dbReference type="GO" id="GO:0005053">
    <property type="term" value="F:peroxisome matrix targeting signal-2 binding"/>
    <property type="evidence" value="ECO:0007669"/>
    <property type="project" value="InterPro"/>
</dbReference>
<dbReference type="InterPro" id="IPR001680">
    <property type="entry name" value="WD40_rpt"/>
</dbReference>
<keyword evidence="5 11" id="KW-0853">WD repeat</keyword>
<evidence type="ECO:0000256" key="3">
    <source>
        <dbReference type="ARBA" id="ARBA00022448"/>
    </source>
</evidence>
<protein>
    <recommendedName>
        <fullName evidence="10">Peroxin-7</fullName>
    </recommendedName>
</protein>
<organism evidence="12 13">
    <name type="scientific">Hyalella azteca</name>
    <name type="common">Amphipod</name>
    <dbReference type="NCBI Taxonomy" id="294128"/>
    <lineage>
        <taxon>Eukaryota</taxon>
        <taxon>Metazoa</taxon>
        <taxon>Ecdysozoa</taxon>
        <taxon>Arthropoda</taxon>
        <taxon>Crustacea</taxon>
        <taxon>Multicrustacea</taxon>
        <taxon>Malacostraca</taxon>
        <taxon>Eumalacostraca</taxon>
        <taxon>Peracarida</taxon>
        <taxon>Amphipoda</taxon>
        <taxon>Senticaudata</taxon>
        <taxon>Talitrida</taxon>
        <taxon>Talitroidea</taxon>
        <taxon>Hyalellidae</taxon>
        <taxon>Hyalella</taxon>
    </lineage>
</organism>
<keyword evidence="6" id="KW-0677">Repeat</keyword>
<dbReference type="InterPro" id="IPR015943">
    <property type="entry name" value="WD40/YVTN_repeat-like_dom_sf"/>
</dbReference>
<dbReference type="Gene3D" id="2.130.10.10">
    <property type="entry name" value="YVTN repeat-like/Quinoprotein amine dehydrogenase"/>
    <property type="match status" value="1"/>
</dbReference>
<dbReference type="RefSeq" id="XP_018028234.1">
    <property type="nucleotide sequence ID" value="XM_018172745.2"/>
</dbReference>
<evidence type="ECO:0000313" key="13">
    <source>
        <dbReference type="RefSeq" id="XP_018028234.1"/>
    </source>
</evidence>
<dbReference type="InterPro" id="IPR044536">
    <property type="entry name" value="PEX7"/>
</dbReference>
<dbReference type="KEGG" id="hazt:108683433"/>
<dbReference type="CTD" id="5191"/>
<dbReference type="InterPro" id="IPR036322">
    <property type="entry name" value="WD40_repeat_dom_sf"/>
</dbReference>
<evidence type="ECO:0000256" key="11">
    <source>
        <dbReference type="PROSITE-ProRule" id="PRU00221"/>
    </source>
</evidence>
<dbReference type="PANTHER" id="PTHR46027">
    <property type="entry name" value="PEROXISOMAL TARGETING SIGNAL 2 RECEPTOR"/>
    <property type="match status" value="1"/>
</dbReference>